<evidence type="ECO:0000313" key="2">
    <source>
        <dbReference type="EMBL" id="SBR21639.1"/>
    </source>
</evidence>
<protein>
    <submittedName>
        <fullName evidence="2">Uncharacterized protein</fullName>
    </submittedName>
</protein>
<sequence>GEDGRRTMCESVSWWSRKPSGSLNPGSSHNSICMGSPLVS</sequence>
<name>A0A1A8JQI3_NOTKU</name>
<feature type="region of interest" description="Disordered" evidence="1">
    <location>
        <begin position="18"/>
        <end position="40"/>
    </location>
</feature>
<organism evidence="2">
    <name type="scientific">Nothobranchius kuhntae</name>
    <name type="common">Beira killifish</name>
    <dbReference type="NCBI Taxonomy" id="321403"/>
    <lineage>
        <taxon>Eukaryota</taxon>
        <taxon>Metazoa</taxon>
        <taxon>Chordata</taxon>
        <taxon>Craniata</taxon>
        <taxon>Vertebrata</taxon>
        <taxon>Euteleostomi</taxon>
        <taxon>Actinopterygii</taxon>
        <taxon>Neopterygii</taxon>
        <taxon>Teleostei</taxon>
        <taxon>Neoteleostei</taxon>
        <taxon>Acanthomorphata</taxon>
        <taxon>Ovalentaria</taxon>
        <taxon>Atherinomorphae</taxon>
        <taxon>Cyprinodontiformes</taxon>
        <taxon>Nothobranchiidae</taxon>
        <taxon>Nothobranchius</taxon>
    </lineage>
</organism>
<proteinExistence type="predicted"/>
<evidence type="ECO:0000256" key="1">
    <source>
        <dbReference type="SAM" id="MobiDB-lite"/>
    </source>
</evidence>
<reference evidence="2" key="2">
    <citation type="submission" date="2016-06" db="EMBL/GenBank/DDBJ databases">
        <title>The genome of a short-lived fish provides insights into sex chromosome evolution and the genetic control of aging.</title>
        <authorList>
            <person name="Reichwald K."/>
            <person name="Felder M."/>
            <person name="Petzold A."/>
            <person name="Koch P."/>
            <person name="Groth M."/>
            <person name="Platzer M."/>
        </authorList>
    </citation>
    <scope>NUCLEOTIDE SEQUENCE</scope>
    <source>
        <tissue evidence="2">Brain</tissue>
    </source>
</reference>
<reference evidence="2" key="1">
    <citation type="submission" date="2016-05" db="EMBL/GenBank/DDBJ databases">
        <authorList>
            <person name="Lavstsen T."/>
            <person name="Jespersen J.S."/>
        </authorList>
    </citation>
    <scope>NUCLEOTIDE SEQUENCE</scope>
    <source>
        <tissue evidence="2">Brain</tissue>
    </source>
</reference>
<gene>
    <name evidence="2" type="primary">Nfu_g_1_018366</name>
</gene>
<feature type="compositionally biased region" description="Polar residues" evidence="1">
    <location>
        <begin position="19"/>
        <end position="40"/>
    </location>
</feature>
<feature type="non-terminal residue" evidence="2">
    <location>
        <position position="1"/>
    </location>
</feature>
<dbReference type="AlphaFoldDB" id="A0A1A8JQI3"/>
<dbReference type="EMBL" id="HAEE01001619">
    <property type="protein sequence ID" value="SBR21639.1"/>
    <property type="molecule type" value="Transcribed_RNA"/>
</dbReference>
<accession>A0A1A8JQI3</accession>